<evidence type="ECO:0000256" key="7">
    <source>
        <dbReference type="ARBA" id="ARBA00022553"/>
    </source>
</evidence>
<accession>A0AAD7I3Y3</accession>
<dbReference type="PANTHER" id="PTHR12868:SF0">
    <property type="entry name" value="NADH DEHYDROGENASE [UBIQUINONE] 1 BETA SUBCOMPLEX SUBUNIT 9"/>
    <property type="match status" value="1"/>
</dbReference>
<evidence type="ECO:0000256" key="4">
    <source>
        <dbReference type="ARBA" id="ARBA00011790"/>
    </source>
</evidence>
<evidence type="ECO:0000256" key="5">
    <source>
        <dbReference type="ARBA" id="ARBA00018684"/>
    </source>
</evidence>
<evidence type="ECO:0000313" key="18">
    <source>
        <dbReference type="EMBL" id="KAJ7734002.1"/>
    </source>
</evidence>
<comment type="similarity">
    <text evidence="3">Belongs to the complex I LYR family.</text>
</comment>
<comment type="subcellular location">
    <subcellularLocation>
        <location evidence="2">Mitochondrion inner membrane</location>
        <topology evidence="2">Peripheral membrane protein</topology>
        <orientation evidence="2">Matrix side</orientation>
    </subcellularLocation>
</comment>
<evidence type="ECO:0000256" key="13">
    <source>
        <dbReference type="ARBA" id="ARBA00023136"/>
    </source>
</evidence>
<evidence type="ECO:0000256" key="14">
    <source>
        <dbReference type="ARBA" id="ARBA00030192"/>
    </source>
</evidence>
<feature type="domain" description="Complex 1 LYR protein" evidence="17">
    <location>
        <begin position="15"/>
        <end position="70"/>
    </location>
</feature>
<protein>
    <recommendedName>
        <fullName evidence="5">NADH dehydrogenase [ubiquinone] 1 beta subcomplex subunit 9</fullName>
    </recommendedName>
    <alternativeName>
        <fullName evidence="14">Complex I-B22</fullName>
    </alternativeName>
    <alternativeName>
        <fullName evidence="15">NADH-ubiquinone oxidoreductase B22 subunit</fullName>
    </alternativeName>
</protein>
<keyword evidence="8" id="KW-0679">Respiratory chain</keyword>
<evidence type="ECO:0000256" key="16">
    <source>
        <dbReference type="SAM" id="MobiDB-lite"/>
    </source>
</evidence>
<dbReference type="InterPro" id="IPR033034">
    <property type="entry name" value="NDUFB9"/>
</dbReference>
<evidence type="ECO:0000313" key="19">
    <source>
        <dbReference type="Proteomes" id="UP001215280"/>
    </source>
</evidence>
<proteinExistence type="inferred from homology"/>
<organism evidence="18 19">
    <name type="scientific">Mycena maculata</name>
    <dbReference type="NCBI Taxonomy" id="230809"/>
    <lineage>
        <taxon>Eukaryota</taxon>
        <taxon>Fungi</taxon>
        <taxon>Dikarya</taxon>
        <taxon>Basidiomycota</taxon>
        <taxon>Agaricomycotina</taxon>
        <taxon>Agaricomycetes</taxon>
        <taxon>Agaricomycetidae</taxon>
        <taxon>Agaricales</taxon>
        <taxon>Marasmiineae</taxon>
        <taxon>Mycenaceae</taxon>
        <taxon>Mycena</taxon>
    </lineage>
</organism>
<evidence type="ECO:0000256" key="10">
    <source>
        <dbReference type="ARBA" id="ARBA00022982"/>
    </source>
</evidence>
<dbReference type="InterPro" id="IPR045292">
    <property type="entry name" value="Complex1_LYR_NDUFB9_LYRM3"/>
</dbReference>
<keyword evidence="10" id="KW-0249">Electron transport</keyword>
<keyword evidence="9" id="KW-0999">Mitochondrion inner membrane</keyword>
<keyword evidence="12" id="KW-0496">Mitochondrion</keyword>
<dbReference type="GO" id="GO:0005743">
    <property type="term" value="C:mitochondrial inner membrane"/>
    <property type="evidence" value="ECO:0007669"/>
    <property type="project" value="UniProtKB-SubCell"/>
</dbReference>
<comment type="function">
    <text evidence="1">Accessory subunit of the mitochondrial membrane respiratory chain NADH dehydrogenase (Complex I), that is believed to be not involved in catalysis. Complex I functions in the transfer of electrons from NADH to the respiratory chain. The immediate electron acceptor for the enzyme is believed to be ubiquinone.</text>
</comment>
<dbReference type="EMBL" id="JARJLG010000164">
    <property type="protein sequence ID" value="KAJ7734002.1"/>
    <property type="molecule type" value="Genomic_DNA"/>
</dbReference>
<gene>
    <name evidence="18" type="ORF">DFH07DRAFT_845058</name>
</gene>
<evidence type="ECO:0000259" key="17">
    <source>
        <dbReference type="Pfam" id="PF05347"/>
    </source>
</evidence>
<evidence type="ECO:0000256" key="2">
    <source>
        <dbReference type="ARBA" id="ARBA00004443"/>
    </source>
</evidence>
<evidence type="ECO:0000256" key="3">
    <source>
        <dbReference type="ARBA" id="ARBA00009508"/>
    </source>
</evidence>
<sequence>MPSTSAFGSAHRQYVQSLYKRTLKNSLDWTIRRDVWRAKAMEIRAQFDYNRNVTDPRQLAQILEQAEAKLAAWKHPDPYIPPTAPNGTKWERNLPPSTESPYAHDEEPSSIPLGWFRVGPSGIEEVGGLNAETLPKLPFRLPPGQLASGWYRTGPDGIEGIDAEIASQLKSSKTE</sequence>
<keyword evidence="11" id="KW-0007">Acetylation</keyword>
<evidence type="ECO:0000256" key="1">
    <source>
        <dbReference type="ARBA" id="ARBA00002920"/>
    </source>
</evidence>
<dbReference type="InterPro" id="IPR008011">
    <property type="entry name" value="Complex1_LYR_dom"/>
</dbReference>
<comment type="caution">
    <text evidence="18">The sequence shown here is derived from an EMBL/GenBank/DDBJ whole genome shotgun (WGS) entry which is preliminary data.</text>
</comment>
<evidence type="ECO:0000256" key="15">
    <source>
        <dbReference type="ARBA" id="ARBA00032528"/>
    </source>
</evidence>
<dbReference type="Pfam" id="PF05347">
    <property type="entry name" value="Complex1_LYR"/>
    <property type="match status" value="1"/>
</dbReference>
<feature type="region of interest" description="Disordered" evidence="16">
    <location>
        <begin position="74"/>
        <end position="107"/>
    </location>
</feature>
<reference evidence="18" key="1">
    <citation type="submission" date="2023-03" db="EMBL/GenBank/DDBJ databases">
        <title>Massive genome expansion in bonnet fungi (Mycena s.s.) driven by repeated elements and novel gene families across ecological guilds.</title>
        <authorList>
            <consortium name="Lawrence Berkeley National Laboratory"/>
            <person name="Harder C.B."/>
            <person name="Miyauchi S."/>
            <person name="Viragh M."/>
            <person name="Kuo A."/>
            <person name="Thoen E."/>
            <person name="Andreopoulos B."/>
            <person name="Lu D."/>
            <person name="Skrede I."/>
            <person name="Drula E."/>
            <person name="Henrissat B."/>
            <person name="Morin E."/>
            <person name="Kohler A."/>
            <person name="Barry K."/>
            <person name="LaButti K."/>
            <person name="Morin E."/>
            <person name="Salamov A."/>
            <person name="Lipzen A."/>
            <person name="Mereny Z."/>
            <person name="Hegedus B."/>
            <person name="Baldrian P."/>
            <person name="Stursova M."/>
            <person name="Weitz H."/>
            <person name="Taylor A."/>
            <person name="Grigoriev I.V."/>
            <person name="Nagy L.G."/>
            <person name="Martin F."/>
            <person name="Kauserud H."/>
        </authorList>
    </citation>
    <scope>NUCLEOTIDE SEQUENCE</scope>
    <source>
        <strain evidence="18">CBHHK188m</strain>
    </source>
</reference>
<name>A0AAD7I3Y3_9AGAR</name>
<dbReference type="Proteomes" id="UP001215280">
    <property type="component" value="Unassembled WGS sequence"/>
</dbReference>
<comment type="subunit">
    <text evidence="4">Mammalian complex I is composed of 45 different subunits.</text>
</comment>
<keyword evidence="7" id="KW-0597">Phosphoprotein</keyword>
<dbReference type="AlphaFoldDB" id="A0AAD7I3Y3"/>
<evidence type="ECO:0000256" key="8">
    <source>
        <dbReference type="ARBA" id="ARBA00022660"/>
    </source>
</evidence>
<evidence type="ECO:0000256" key="11">
    <source>
        <dbReference type="ARBA" id="ARBA00022990"/>
    </source>
</evidence>
<evidence type="ECO:0000256" key="6">
    <source>
        <dbReference type="ARBA" id="ARBA00022448"/>
    </source>
</evidence>
<dbReference type="GO" id="GO:0006120">
    <property type="term" value="P:mitochondrial electron transport, NADH to ubiquinone"/>
    <property type="evidence" value="ECO:0007669"/>
    <property type="project" value="InterPro"/>
</dbReference>
<dbReference type="CDD" id="cd20263">
    <property type="entry name" value="Complex1_LYR_NDUFB9_LYRM3"/>
    <property type="match status" value="1"/>
</dbReference>
<evidence type="ECO:0000256" key="12">
    <source>
        <dbReference type="ARBA" id="ARBA00023128"/>
    </source>
</evidence>
<keyword evidence="13" id="KW-0472">Membrane</keyword>
<dbReference type="PANTHER" id="PTHR12868">
    <property type="entry name" value="NADH-UBIQUINONE OXIDOREDUCTASE B22 SUBUNIT"/>
    <property type="match status" value="1"/>
</dbReference>
<keyword evidence="6" id="KW-0813">Transport</keyword>
<evidence type="ECO:0000256" key="9">
    <source>
        <dbReference type="ARBA" id="ARBA00022792"/>
    </source>
</evidence>
<keyword evidence="19" id="KW-1185">Reference proteome</keyword>